<dbReference type="PANTHER" id="PTHR12110">
    <property type="entry name" value="HYDROXYPYRUVATE ISOMERASE"/>
    <property type="match status" value="1"/>
</dbReference>
<dbReference type="Gene3D" id="3.20.20.150">
    <property type="entry name" value="Divalent-metal-dependent TIM barrel enzymes"/>
    <property type="match status" value="1"/>
</dbReference>
<accession>A0AAV1HUD1</accession>
<dbReference type="AlphaFoldDB" id="A0AAV1HUD1"/>
<dbReference type="InterPro" id="IPR036237">
    <property type="entry name" value="Xyl_isomerase-like_sf"/>
</dbReference>
<sequence length="341" mass="37632">MEGNMQQSLQPQQLLLQPLRQNRRHAKPSRAMTAPVRAGLVLPKNLIGIHSGVFVGDWKPQDAERAIKGAKEAGYDLIELNLSVPEEVDAGLTKELLDKYDLKAAGSLGLSQATDISSSDEEVRQAGIKLLTGAIEALNTAGGQHFVGVNFGAMDKYRKPLTAEQWKTCAKSLKEVAKKAADYGINYGLEVVNRYETNILNTSYQARALIDDVGMDNVTIHLDTYHMNIEENSMEQAIKDAEDKLGYIHIGESHRGYLGTGSVNFEGLFRALAETGYEGPLTFESFSSVVVSPSLSTTLCVWRDLWEDPDDLAIKAHKFVESNWAAAYQLYARPKAWTKPT</sequence>
<dbReference type="InterPro" id="IPR013022">
    <property type="entry name" value="Xyl_isomerase-like_TIM-brl"/>
</dbReference>
<dbReference type="SUPFAM" id="SSF51658">
    <property type="entry name" value="Xylose isomerase-like"/>
    <property type="match status" value="1"/>
</dbReference>
<name>A0AAV1HUD1_9CHLO</name>
<comment type="caution">
    <text evidence="2">The sequence shown here is derived from an EMBL/GenBank/DDBJ whole genome shotgun (WGS) entry which is preliminary data.</text>
</comment>
<evidence type="ECO:0000259" key="1">
    <source>
        <dbReference type="Pfam" id="PF01261"/>
    </source>
</evidence>
<protein>
    <recommendedName>
        <fullName evidence="1">Xylose isomerase-like TIM barrel domain-containing protein</fullName>
    </recommendedName>
</protein>
<dbReference type="Pfam" id="PF01261">
    <property type="entry name" value="AP_endonuc_2"/>
    <property type="match status" value="1"/>
</dbReference>
<dbReference type="EMBL" id="CAUYUE010000002">
    <property type="protein sequence ID" value="CAK0742214.1"/>
    <property type="molecule type" value="Genomic_DNA"/>
</dbReference>
<evidence type="ECO:0000313" key="2">
    <source>
        <dbReference type="EMBL" id="CAK0742214.1"/>
    </source>
</evidence>
<dbReference type="PANTHER" id="PTHR12110:SF41">
    <property type="entry name" value="INOSOSE DEHYDRATASE"/>
    <property type="match status" value="1"/>
</dbReference>
<dbReference type="InterPro" id="IPR050312">
    <property type="entry name" value="IolE/XylAMocC-like"/>
</dbReference>
<keyword evidence="3" id="KW-1185">Reference proteome</keyword>
<dbReference type="Proteomes" id="UP001314263">
    <property type="component" value="Unassembled WGS sequence"/>
</dbReference>
<feature type="domain" description="Xylose isomerase-like TIM barrel" evidence="1">
    <location>
        <begin position="70"/>
        <end position="288"/>
    </location>
</feature>
<organism evidence="2 3">
    <name type="scientific">Coccomyxa viridis</name>
    <dbReference type="NCBI Taxonomy" id="1274662"/>
    <lineage>
        <taxon>Eukaryota</taxon>
        <taxon>Viridiplantae</taxon>
        <taxon>Chlorophyta</taxon>
        <taxon>core chlorophytes</taxon>
        <taxon>Trebouxiophyceae</taxon>
        <taxon>Trebouxiophyceae incertae sedis</taxon>
        <taxon>Coccomyxaceae</taxon>
        <taxon>Coccomyxa</taxon>
    </lineage>
</organism>
<gene>
    <name evidence="2" type="ORF">CVIRNUC_001380</name>
</gene>
<evidence type="ECO:0000313" key="3">
    <source>
        <dbReference type="Proteomes" id="UP001314263"/>
    </source>
</evidence>
<proteinExistence type="predicted"/>
<reference evidence="2 3" key="1">
    <citation type="submission" date="2023-10" db="EMBL/GenBank/DDBJ databases">
        <authorList>
            <person name="Maclean D."/>
            <person name="Macfadyen A."/>
        </authorList>
    </citation>
    <scope>NUCLEOTIDE SEQUENCE [LARGE SCALE GENOMIC DNA]</scope>
</reference>